<gene>
    <name evidence="4" type="ORF">MNEG_10625</name>
</gene>
<dbReference type="InterPro" id="IPR000504">
    <property type="entry name" value="RRM_dom"/>
</dbReference>
<organism evidence="4 5">
    <name type="scientific">Monoraphidium neglectum</name>
    <dbReference type="NCBI Taxonomy" id="145388"/>
    <lineage>
        <taxon>Eukaryota</taxon>
        <taxon>Viridiplantae</taxon>
        <taxon>Chlorophyta</taxon>
        <taxon>core chlorophytes</taxon>
        <taxon>Chlorophyceae</taxon>
        <taxon>CS clade</taxon>
        <taxon>Sphaeropleales</taxon>
        <taxon>Selenastraceae</taxon>
        <taxon>Monoraphidium</taxon>
    </lineage>
</organism>
<sequence>MSTSAALQNLAKAQAALGQFGMGMGGMGMGMGLDVPMFNAAYTDGMFKAPMAQQAMAGRKSLDSSLHAHGHAAAAAAAAVAAASAAAARSQQQQVQQQQQAAQQQQSQQQQQQHQAAPSPSRHSMENPAISNARAGPRIFVGKLTKDTTEADVKEYFSRFGYVMDVYMPKSKDNKAEHRGFGFVTFETDAAIKRVVGAGSHRLRSSTIAIDIAMPKEDDSSGSGGVGAGNGAGGQLPASQAQAHANAQAAAAAAAAAAAFDPSSAFAGFGGGAFGGMPPTPGFDAAAAAVAGLAAARQFQAAQLPMM</sequence>
<dbReference type="SMART" id="SM00360">
    <property type="entry name" value="RRM"/>
    <property type="match status" value="1"/>
</dbReference>
<dbReference type="InterPro" id="IPR035979">
    <property type="entry name" value="RBD_domain_sf"/>
</dbReference>
<dbReference type="PANTHER" id="PTHR48035">
    <property type="entry name" value="HETEROGENEOUS NUCLEAR RIBONUCLEOPROTEIN 1"/>
    <property type="match status" value="1"/>
</dbReference>
<dbReference type="Pfam" id="PF00076">
    <property type="entry name" value="RRM_1"/>
    <property type="match status" value="1"/>
</dbReference>
<dbReference type="GeneID" id="25727806"/>
<dbReference type="Gene3D" id="3.30.70.330">
    <property type="match status" value="1"/>
</dbReference>
<feature type="region of interest" description="Disordered" evidence="2">
    <location>
        <begin position="214"/>
        <end position="240"/>
    </location>
</feature>
<dbReference type="STRING" id="145388.A0A0D2M889"/>
<dbReference type="GO" id="GO:0003723">
    <property type="term" value="F:RNA binding"/>
    <property type="evidence" value="ECO:0007669"/>
    <property type="project" value="UniProtKB-UniRule"/>
</dbReference>
<dbReference type="EMBL" id="KK102613">
    <property type="protein sequence ID" value="KIY97336.1"/>
    <property type="molecule type" value="Genomic_DNA"/>
</dbReference>
<feature type="compositionally biased region" description="Low complexity" evidence="2">
    <location>
        <begin position="97"/>
        <end position="117"/>
    </location>
</feature>
<evidence type="ECO:0000313" key="4">
    <source>
        <dbReference type="EMBL" id="KIY97336.1"/>
    </source>
</evidence>
<dbReference type="PROSITE" id="PS50102">
    <property type="entry name" value="RRM"/>
    <property type="match status" value="1"/>
</dbReference>
<dbReference type="KEGG" id="mng:MNEG_10625"/>
<feature type="compositionally biased region" description="Gly residues" evidence="2">
    <location>
        <begin position="222"/>
        <end position="234"/>
    </location>
</feature>
<accession>A0A0D2M889</accession>
<dbReference type="PANTHER" id="PTHR48035:SF2">
    <property type="entry name" value="RNA-BINDING REGION RNP-1 DOMAIN-CONTAINING PROTEIN"/>
    <property type="match status" value="1"/>
</dbReference>
<dbReference type="InterPro" id="IPR012677">
    <property type="entry name" value="Nucleotide-bd_a/b_plait_sf"/>
</dbReference>
<keyword evidence="1" id="KW-0694">RNA-binding</keyword>
<dbReference type="OrthoDB" id="1875751at2759"/>
<evidence type="ECO:0000256" key="2">
    <source>
        <dbReference type="SAM" id="MobiDB-lite"/>
    </source>
</evidence>
<dbReference type="SUPFAM" id="SSF54928">
    <property type="entry name" value="RNA-binding domain, RBD"/>
    <property type="match status" value="1"/>
</dbReference>
<reference evidence="4 5" key="1">
    <citation type="journal article" date="2013" name="BMC Genomics">
        <title>Reconstruction of the lipid metabolism for the microalga Monoraphidium neglectum from its genome sequence reveals characteristics suitable for biofuel production.</title>
        <authorList>
            <person name="Bogen C."/>
            <person name="Al-Dilaimi A."/>
            <person name="Albersmeier A."/>
            <person name="Wichmann J."/>
            <person name="Grundmann M."/>
            <person name="Rupp O."/>
            <person name="Lauersen K.J."/>
            <person name="Blifernez-Klassen O."/>
            <person name="Kalinowski J."/>
            <person name="Goesmann A."/>
            <person name="Mussgnug J.H."/>
            <person name="Kruse O."/>
        </authorList>
    </citation>
    <scope>NUCLEOTIDE SEQUENCE [LARGE SCALE GENOMIC DNA]</scope>
    <source>
        <strain evidence="4 5">SAG 48.87</strain>
    </source>
</reference>
<dbReference type="AlphaFoldDB" id="A0A0D2M889"/>
<evidence type="ECO:0000256" key="1">
    <source>
        <dbReference type="PROSITE-ProRule" id="PRU00176"/>
    </source>
</evidence>
<feature type="region of interest" description="Disordered" evidence="2">
    <location>
        <begin position="97"/>
        <end position="134"/>
    </location>
</feature>
<evidence type="ECO:0000259" key="3">
    <source>
        <dbReference type="PROSITE" id="PS50102"/>
    </source>
</evidence>
<name>A0A0D2M889_9CHLO</name>
<protein>
    <recommendedName>
        <fullName evidence="3">RRM domain-containing protein</fullName>
    </recommendedName>
</protein>
<feature type="domain" description="RRM" evidence="3">
    <location>
        <begin position="137"/>
        <end position="215"/>
    </location>
</feature>
<dbReference type="Proteomes" id="UP000054498">
    <property type="component" value="Unassembled WGS sequence"/>
</dbReference>
<keyword evidence="5" id="KW-1185">Reference proteome</keyword>
<proteinExistence type="predicted"/>
<evidence type="ECO:0000313" key="5">
    <source>
        <dbReference type="Proteomes" id="UP000054498"/>
    </source>
</evidence>
<dbReference type="InterPro" id="IPR053260">
    <property type="entry name" value="hnRNP"/>
</dbReference>
<dbReference type="RefSeq" id="XP_013896356.1">
    <property type="nucleotide sequence ID" value="XM_014040902.1"/>
</dbReference>